<name>A0A4R3V9B7_9BURK</name>
<gene>
    <name evidence="2" type="ORF">EV686_104153</name>
</gene>
<organism evidence="2 3">
    <name type="scientific">Paracandidimonas soli</name>
    <dbReference type="NCBI Taxonomy" id="1917182"/>
    <lineage>
        <taxon>Bacteria</taxon>
        <taxon>Pseudomonadati</taxon>
        <taxon>Pseudomonadota</taxon>
        <taxon>Betaproteobacteria</taxon>
        <taxon>Burkholderiales</taxon>
        <taxon>Alcaligenaceae</taxon>
        <taxon>Paracandidimonas</taxon>
    </lineage>
</organism>
<evidence type="ECO:0000313" key="2">
    <source>
        <dbReference type="EMBL" id="TCU99054.1"/>
    </source>
</evidence>
<sequence length="184" mass="19887">MNCGTSAETGYAMTLSPELSFTESEIDLLARTADALSAYMGKPVLAEIIDDADIGAECVLFAVPLAPGDEREDIVKVTIGGEDARFVGNRGGLSADDDDPMECEFLWGIQLSDLEGVRFIKLDGTGEEVAWTSDLRDILPFALIEDIVPEDDDDDDPDEDATKDDGAGQADPMDVQELTRRTLH</sequence>
<dbReference type="AlphaFoldDB" id="A0A4R3V9B7"/>
<keyword evidence="3" id="KW-1185">Reference proteome</keyword>
<comment type="caution">
    <text evidence="2">The sequence shown here is derived from an EMBL/GenBank/DDBJ whole genome shotgun (WGS) entry which is preliminary data.</text>
</comment>
<protein>
    <submittedName>
        <fullName evidence="2">Uncharacterized protein</fullName>
    </submittedName>
</protein>
<dbReference type="EMBL" id="SMBX01000004">
    <property type="protein sequence ID" value="TCU99054.1"/>
    <property type="molecule type" value="Genomic_DNA"/>
</dbReference>
<evidence type="ECO:0000313" key="3">
    <source>
        <dbReference type="Proteomes" id="UP000294692"/>
    </source>
</evidence>
<reference evidence="2 3" key="1">
    <citation type="submission" date="2019-03" db="EMBL/GenBank/DDBJ databases">
        <title>Genomic Encyclopedia of Type Strains, Phase IV (KMG-IV): sequencing the most valuable type-strain genomes for metagenomic binning, comparative biology and taxonomic classification.</title>
        <authorList>
            <person name="Goeker M."/>
        </authorList>
    </citation>
    <scope>NUCLEOTIDE SEQUENCE [LARGE SCALE GENOMIC DNA]</scope>
    <source>
        <strain evidence="2 3">DSM 100048</strain>
    </source>
</reference>
<feature type="region of interest" description="Disordered" evidence="1">
    <location>
        <begin position="146"/>
        <end position="184"/>
    </location>
</feature>
<dbReference type="Proteomes" id="UP000294692">
    <property type="component" value="Unassembled WGS sequence"/>
</dbReference>
<proteinExistence type="predicted"/>
<evidence type="ECO:0000256" key="1">
    <source>
        <dbReference type="SAM" id="MobiDB-lite"/>
    </source>
</evidence>
<accession>A0A4R3V9B7</accession>
<feature type="compositionally biased region" description="Acidic residues" evidence="1">
    <location>
        <begin position="147"/>
        <end position="162"/>
    </location>
</feature>